<evidence type="ECO:0000313" key="2">
    <source>
        <dbReference type="EMBL" id="MBB4837693.1"/>
    </source>
</evidence>
<evidence type="ECO:0000313" key="3">
    <source>
        <dbReference type="Proteomes" id="UP000575241"/>
    </source>
</evidence>
<keyword evidence="3" id="KW-1185">Reference proteome</keyword>
<comment type="caution">
    <text evidence="2">The sequence shown here is derived from an EMBL/GenBank/DDBJ whole genome shotgun (WGS) entry which is preliminary data.</text>
</comment>
<keyword evidence="1" id="KW-0812">Transmembrane</keyword>
<feature type="transmembrane region" description="Helical" evidence="1">
    <location>
        <begin position="62"/>
        <end position="87"/>
    </location>
</feature>
<feature type="transmembrane region" description="Helical" evidence="1">
    <location>
        <begin position="35"/>
        <end position="56"/>
    </location>
</feature>
<accession>A0A7W7NQA4</accession>
<protein>
    <submittedName>
        <fullName evidence="2">Uncharacterized protein</fullName>
    </submittedName>
</protein>
<dbReference type="EMBL" id="JACHLN010000001">
    <property type="protein sequence ID" value="MBB4837693.1"/>
    <property type="molecule type" value="Genomic_DNA"/>
</dbReference>
<dbReference type="Proteomes" id="UP000575241">
    <property type="component" value="Unassembled WGS sequence"/>
</dbReference>
<gene>
    <name evidence="2" type="ORF">HNP52_000744</name>
</gene>
<dbReference type="RefSeq" id="WP_184162638.1">
    <property type="nucleotide sequence ID" value="NZ_JACHLN010000001.1"/>
</dbReference>
<name>A0A7W7NQA4_9SPHN</name>
<organism evidence="2 3">
    <name type="scientific">Sphingomonas kyeonggiensis</name>
    <dbReference type="NCBI Taxonomy" id="1268553"/>
    <lineage>
        <taxon>Bacteria</taxon>
        <taxon>Pseudomonadati</taxon>
        <taxon>Pseudomonadota</taxon>
        <taxon>Alphaproteobacteria</taxon>
        <taxon>Sphingomonadales</taxon>
        <taxon>Sphingomonadaceae</taxon>
        <taxon>Sphingomonas</taxon>
    </lineage>
</organism>
<proteinExistence type="predicted"/>
<keyword evidence="1" id="KW-1133">Transmembrane helix</keyword>
<dbReference type="AlphaFoldDB" id="A0A7W7NQA4"/>
<sequence length="98" mass="10809">MFELNANLFLFVLPLSWGVDRFAMGRKSRVPTGPALLQAARGLPGLYILALFPWAALNLLDLSFFSLAGFGVFALSLVVAIPVLLAFKTLWDRTVARR</sequence>
<evidence type="ECO:0000256" key="1">
    <source>
        <dbReference type="SAM" id="Phobius"/>
    </source>
</evidence>
<reference evidence="2 3" key="1">
    <citation type="submission" date="2020-08" db="EMBL/GenBank/DDBJ databases">
        <title>Functional genomics of gut bacteria from endangered species of beetles.</title>
        <authorList>
            <person name="Carlos-Shanley C."/>
        </authorList>
    </citation>
    <scope>NUCLEOTIDE SEQUENCE [LARGE SCALE GENOMIC DNA]</scope>
    <source>
        <strain evidence="2 3">S00224</strain>
    </source>
</reference>
<keyword evidence="1" id="KW-0472">Membrane</keyword>